<accession>A0ABQ3Y6T9</accession>
<dbReference type="PANTHER" id="PTHR46708:SF2">
    <property type="entry name" value="FIBRONECTIN TYPE-III DOMAIN-CONTAINING PROTEIN"/>
    <property type="match status" value="1"/>
</dbReference>
<proteinExistence type="predicted"/>
<feature type="domain" description="Fibronectin type-III" evidence="5">
    <location>
        <begin position="993"/>
        <end position="1088"/>
    </location>
</feature>
<feature type="domain" description="Fibronectin type-III" evidence="5">
    <location>
        <begin position="601"/>
        <end position="695"/>
    </location>
</feature>
<keyword evidence="1" id="KW-0677">Repeat</keyword>
<evidence type="ECO:0000256" key="1">
    <source>
        <dbReference type="ARBA" id="ARBA00022737"/>
    </source>
</evidence>
<dbReference type="CDD" id="cd00063">
    <property type="entry name" value="FN3"/>
    <property type="match status" value="16"/>
</dbReference>
<organism evidence="6 7">
    <name type="scientific">Paractinoplanes deccanensis</name>
    <dbReference type="NCBI Taxonomy" id="113561"/>
    <lineage>
        <taxon>Bacteria</taxon>
        <taxon>Bacillati</taxon>
        <taxon>Actinomycetota</taxon>
        <taxon>Actinomycetes</taxon>
        <taxon>Micromonosporales</taxon>
        <taxon>Micromonosporaceae</taxon>
        <taxon>Paractinoplanes</taxon>
    </lineage>
</organism>
<dbReference type="RefSeq" id="WP_203766509.1">
    <property type="nucleotide sequence ID" value="NZ_BAAABO010000016.1"/>
</dbReference>
<evidence type="ECO:0000313" key="7">
    <source>
        <dbReference type="Proteomes" id="UP000609879"/>
    </source>
</evidence>
<dbReference type="InterPro" id="IPR036116">
    <property type="entry name" value="FN3_sf"/>
</dbReference>
<feature type="domain" description="Fibronectin type-III" evidence="5">
    <location>
        <begin position="1570"/>
        <end position="1664"/>
    </location>
</feature>
<feature type="domain" description="Fibronectin type-III" evidence="5">
    <location>
        <begin position="220"/>
        <end position="308"/>
    </location>
</feature>
<keyword evidence="7" id="KW-1185">Reference proteome</keyword>
<keyword evidence="2" id="KW-0378">Hydrolase</keyword>
<feature type="domain" description="Fibronectin type-III" evidence="5">
    <location>
        <begin position="1089"/>
        <end position="1194"/>
    </location>
</feature>
<feature type="domain" description="Fibronectin type-III" evidence="5">
    <location>
        <begin position="114"/>
        <end position="218"/>
    </location>
</feature>
<reference evidence="6 7" key="1">
    <citation type="submission" date="2021-01" db="EMBL/GenBank/DDBJ databases">
        <title>Whole genome shotgun sequence of Actinoplanes deccanensis NBRC 13994.</title>
        <authorList>
            <person name="Komaki H."/>
            <person name="Tamura T."/>
        </authorList>
    </citation>
    <scope>NUCLEOTIDE SEQUENCE [LARGE SCALE GENOMIC DNA]</scope>
    <source>
        <strain evidence="6 7">NBRC 13994</strain>
    </source>
</reference>
<keyword evidence="2" id="KW-0326">Glycosidase</keyword>
<dbReference type="InterPro" id="IPR013783">
    <property type="entry name" value="Ig-like_fold"/>
</dbReference>
<feature type="domain" description="Fibronectin type-III" evidence="5">
    <location>
        <begin position="799"/>
        <end position="896"/>
    </location>
</feature>
<dbReference type="Proteomes" id="UP000609879">
    <property type="component" value="Unassembled WGS sequence"/>
</dbReference>
<feature type="chain" id="PRO_5047363072" evidence="4">
    <location>
        <begin position="20"/>
        <end position="1764"/>
    </location>
</feature>
<comment type="caution">
    <text evidence="6">The sequence shown here is derived from an EMBL/GenBank/DDBJ whole genome shotgun (WGS) entry which is preliminary data.</text>
</comment>
<dbReference type="SUPFAM" id="SSF49265">
    <property type="entry name" value="Fibronectin type III"/>
    <property type="match status" value="9"/>
</dbReference>
<evidence type="ECO:0000313" key="6">
    <source>
        <dbReference type="EMBL" id="GID75697.1"/>
    </source>
</evidence>
<dbReference type="Pfam" id="PF00041">
    <property type="entry name" value="fn3"/>
    <property type="match status" value="14"/>
</dbReference>
<feature type="domain" description="Fibronectin type-III" evidence="5">
    <location>
        <begin position="311"/>
        <end position="406"/>
    </location>
</feature>
<dbReference type="Gene3D" id="2.60.40.10">
    <property type="entry name" value="Immunoglobulins"/>
    <property type="match status" value="17"/>
</dbReference>
<dbReference type="SMART" id="SM00060">
    <property type="entry name" value="FN3"/>
    <property type="match status" value="17"/>
</dbReference>
<evidence type="ECO:0000256" key="3">
    <source>
        <dbReference type="ARBA" id="ARBA00023326"/>
    </source>
</evidence>
<keyword evidence="3" id="KW-0119">Carbohydrate metabolism</keyword>
<evidence type="ECO:0000256" key="2">
    <source>
        <dbReference type="ARBA" id="ARBA00023295"/>
    </source>
</evidence>
<name>A0ABQ3Y6T9_9ACTN</name>
<gene>
    <name evidence="6" type="ORF">Ade02nite_43380</name>
</gene>
<keyword evidence="4" id="KW-0732">Signal</keyword>
<feature type="domain" description="Fibronectin type-III" evidence="5">
    <location>
        <begin position="698"/>
        <end position="796"/>
    </location>
</feature>
<feature type="domain" description="Fibronectin type-III" evidence="5">
    <location>
        <begin position="1196"/>
        <end position="1290"/>
    </location>
</feature>
<dbReference type="PROSITE" id="PS50853">
    <property type="entry name" value="FN3"/>
    <property type="match status" value="16"/>
</dbReference>
<evidence type="ECO:0000256" key="4">
    <source>
        <dbReference type="SAM" id="SignalP"/>
    </source>
</evidence>
<protein>
    <submittedName>
        <fullName evidence="6">Fibronectin type III</fullName>
    </submittedName>
</protein>
<feature type="domain" description="Fibronectin type-III" evidence="5">
    <location>
        <begin position="407"/>
        <end position="501"/>
    </location>
</feature>
<keyword evidence="3" id="KW-0624">Polysaccharide degradation</keyword>
<sequence length="1764" mass="174619">MTALLSVAGIVTNPAPASAAPSAPDSATAVAGRRSILVSWVMPANPGTVAGYRATTSPGNFTCDVTSPSQTSCTIGGLTALTSYTVNVIACTTTPPNVGDCSAPATSNSAVPGPPGAPTSVGAVYQDNPNKMRVSWTPGTAGPGIASYKVTPYPLTDGLTGTCTTLVTHPTTTCDFENLVSDTSYTFRVQANGVTNEAGSTGTSLVSAASPAKVAGPPHKPAKPTTAYLDDTSVTVSWDKPAGGQPITGYSVVGSPSGSCSSVDPDVTTCDVTGLTGSTSYTFTVAATGDAGGTSGPSDPSDAVIPAFPGKPEPPAVELGDQAGEALVYWEPPADGGTVTQYIVRSYSPDDQTWGEGCTVSAPTTECVISTLENAKSYQFDVTAKNAAGEQTSGLSSPPIVSELPGKPSTPVVTLGDAPGEVSLTWQPPASGGTITSYGVTAIPATGFVAGVKSGDCAANLSAPACEITGLDPTVSYTFQVAAAGDLGATASDPSDPIIPDEPGVPRTVAAAIGDAEGTATVTWLAPNTGGEVVTYDVTAASDQGAESFGCADVDAGVTECAVTGLDPATAYTFTVTATNTAGTSAGVAAEPLVPSAPGKPTTPEVTLGDAPGKVNLTWDAPVSGGAVNGYTVNVIPATGADVGVLDASCATDLDNPACLITDLDPAVSYTFTVSAEGDLDTVTSDPSAAIVPDVVGVPADVTAKLVAATPGQIRVTWAAPTSGGTVDTYTVRALPLDGATAPSNAPCEVAGDAVTLACTLEDLDLAGEYQFTVEAENLLGPGSASVATAALMPDEPGAPQTVAAGLVENTPAAVDVTWSAPITGGAPTSYVVTSASTESGPETFGCPDLTANDLTCRITGLDTAKHYTFTVAAANAVGDTAAAPTAAIVADAPGEPTSVAADLDAIAGAGNALVTWVEPTGDAEIDGYTVTATSPDGGVTPSDCTALAGETECLVAGLEEDKQYAFTVAAGNLAGETASAATDPIVPGAPLAPTDVQAGVTTTPGTVVVSWTQPPGVVVDTWTVTPESSDGGTEPSPCVVTPPQALQCTFAGLSQDKHYTFAITSENVLGPGLGYTTDPPVIPNRPATPGAPQAEITSVDENAGTGTVTVTWRAAPESAGPITGYTITAYAESDPGVRLLQQSCVEVLADGPLTCDFTVSSLEDTYTFTVSSIGAGGSAAESAPSEPVDMRAPGLPGTPTVTLGGANAVRVTWDAPVEGGPIVGYDVRSSPIVVTPQNCTNVGAKSRTCIFTGLTSGNRYSFNVRANGTGGRYVETDFSETILVGAPDVPERPVVAPGDATDTVRVSWTRPAAGAGIAGYTVQLENGSEACTALSDQTSCAATGLTAASSYRFRVQANGVVDAGDSAFSPFSEAIVPGAPGRPQNVDVVGGDRQIAVSWSAPQYGADRVVSYRAVATPGGGSCTTASAAVRECVITASVENLASYRVTVVAVGAGLESPASVPSARVRPTAGPPGAPAGVQASGLNAGARVSWTAPAATGDGVAGYTATATNTAGSSRSCSTTELTCTISGLTNAQTYRVTVVALGRGASGYSPPSAAVTVVPSVPPSAPTNASLVVGARAFTVSWTASAGQGDGLTGYTATASGGGTSLTCTTTTTSCTISGLTAGTSYTVSVVANGTQQGTVSTAATVAGEHVALTATAPTLPSTLPISAGTLTSSAASPLRLGQQVTISGTGYAPYTGVTVGIYPGPGRLGATVTNADGSFSLPVTIGNVTAGTSRTITAGGMFTAGTVRYKTLSVTVNP</sequence>
<feature type="domain" description="Fibronectin type-III" evidence="5">
    <location>
        <begin position="502"/>
        <end position="600"/>
    </location>
</feature>
<feature type="domain" description="Fibronectin type-III" evidence="5">
    <location>
        <begin position="1474"/>
        <end position="1569"/>
    </location>
</feature>
<feature type="domain" description="Fibronectin type-III" evidence="5">
    <location>
        <begin position="20"/>
        <end position="112"/>
    </location>
</feature>
<feature type="domain" description="Fibronectin type-III" evidence="5">
    <location>
        <begin position="897"/>
        <end position="991"/>
    </location>
</feature>
<feature type="domain" description="Fibronectin type-III" evidence="5">
    <location>
        <begin position="1291"/>
        <end position="1380"/>
    </location>
</feature>
<dbReference type="InterPro" id="IPR050991">
    <property type="entry name" value="ECM_Regulatory_Proteins"/>
</dbReference>
<evidence type="ECO:0000259" key="5">
    <source>
        <dbReference type="PROSITE" id="PS50853"/>
    </source>
</evidence>
<dbReference type="PANTHER" id="PTHR46708">
    <property type="entry name" value="TENASCIN"/>
    <property type="match status" value="1"/>
</dbReference>
<dbReference type="PRINTS" id="PR00014">
    <property type="entry name" value="FNTYPEIII"/>
</dbReference>
<feature type="signal peptide" evidence="4">
    <location>
        <begin position="1"/>
        <end position="19"/>
    </location>
</feature>
<dbReference type="InterPro" id="IPR003961">
    <property type="entry name" value="FN3_dom"/>
</dbReference>
<dbReference type="EMBL" id="BOMI01000082">
    <property type="protein sequence ID" value="GID75697.1"/>
    <property type="molecule type" value="Genomic_DNA"/>
</dbReference>